<comment type="caution">
    <text evidence="2">The sequence shown here is derived from an EMBL/GenBank/DDBJ whole genome shotgun (WGS) entry which is preliminary data.</text>
</comment>
<evidence type="ECO:0000313" key="3">
    <source>
        <dbReference type="Proteomes" id="UP000835052"/>
    </source>
</evidence>
<accession>A0A8S1HNP3</accession>
<feature type="compositionally biased region" description="Polar residues" evidence="1">
    <location>
        <begin position="66"/>
        <end position="84"/>
    </location>
</feature>
<evidence type="ECO:0000256" key="1">
    <source>
        <dbReference type="SAM" id="MobiDB-lite"/>
    </source>
</evidence>
<protein>
    <submittedName>
        <fullName evidence="2">Uncharacterized protein</fullName>
    </submittedName>
</protein>
<evidence type="ECO:0000313" key="2">
    <source>
        <dbReference type="EMBL" id="CAD6196975.1"/>
    </source>
</evidence>
<name>A0A8S1HNP3_9PELO</name>
<organism evidence="2 3">
    <name type="scientific">Caenorhabditis auriculariae</name>
    <dbReference type="NCBI Taxonomy" id="2777116"/>
    <lineage>
        <taxon>Eukaryota</taxon>
        <taxon>Metazoa</taxon>
        <taxon>Ecdysozoa</taxon>
        <taxon>Nematoda</taxon>
        <taxon>Chromadorea</taxon>
        <taxon>Rhabditida</taxon>
        <taxon>Rhabditina</taxon>
        <taxon>Rhabditomorpha</taxon>
        <taxon>Rhabditoidea</taxon>
        <taxon>Rhabditidae</taxon>
        <taxon>Peloderinae</taxon>
        <taxon>Caenorhabditis</taxon>
    </lineage>
</organism>
<dbReference type="AlphaFoldDB" id="A0A8S1HNP3"/>
<proteinExistence type="predicted"/>
<reference evidence="2" key="1">
    <citation type="submission" date="2020-10" db="EMBL/GenBank/DDBJ databases">
        <authorList>
            <person name="Kikuchi T."/>
        </authorList>
    </citation>
    <scope>NUCLEOTIDE SEQUENCE</scope>
    <source>
        <strain evidence="2">NKZ352</strain>
    </source>
</reference>
<keyword evidence="3" id="KW-1185">Reference proteome</keyword>
<feature type="region of interest" description="Disordered" evidence="1">
    <location>
        <begin position="48"/>
        <end position="84"/>
    </location>
</feature>
<dbReference type="Proteomes" id="UP000835052">
    <property type="component" value="Unassembled WGS sequence"/>
</dbReference>
<dbReference type="EMBL" id="CAJGYM010000083">
    <property type="protein sequence ID" value="CAD6196975.1"/>
    <property type="molecule type" value="Genomic_DNA"/>
</dbReference>
<gene>
    <name evidence="2" type="ORF">CAUJ_LOCUS12886</name>
</gene>
<sequence>MRAVSTVREGKGFRSAWDEMTILDMIIVYAGRGLGRDSDSFRHAIPTPEAAVSFDEEIDNKKSAPETATNRGSNSAKQSRSSIV</sequence>